<sequence>MPNIISADWKLEMSTFARQTVNPHRLMVETSKVVPNPKKKVLTLQLGDPTIFKNFQHPPEAIDAIKNALVKDSFSYYPTNGIKEAREAVADYVSKNGDQVNADDIILTSGGSSSLELCFYVLANPGENILIPTPSFNYRTWLHGPGIISKTYKLDPTKNWCVDLKDLESKIDNKTRAILVNNVGNPCGNVFTKEHILDILEIAERYRLPIISDDIYEHFVFPGVEYYSVASLSKNVPILSCSGLTKRFIMPGIRMGWISIHDRHDALKEIRKGFTQMLGRNFGPNCTVQKALPEILQNVPQTFFDETVKKVQLHAMTAFKLLKNIKGLIPIEPRGAFYMMIKIEFENFPKFKSDLEFVEALTEEESVKAFPGGPCFDFAGYFRFVLTVPLDMLIEACQRIQEFCERHYMNINEIENFEPVQTQEISIQNQINKIEIAIY</sequence>
<evidence type="ECO:0000256" key="3">
    <source>
        <dbReference type="ARBA" id="ARBA00007441"/>
    </source>
</evidence>
<dbReference type="OrthoDB" id="7042322at2759"/>
<evidence type="ECO:0000256" key="8">
    <source>
        <dbReference type="ARBA" id="ARBA00022679"/>
    </source>
</evidence>
<dbReference type="PANTHER" id="PTHR45744:SF2">
    <property type="entry name" value="TYROSINE AMINOTRANSFERASE"/>
    <property type="match status" value="1"/>
</dbReference>
<dbReference type="Gene3D" id="3.40.640.10">
    <property type="entry name" value="Type I PLP-dependent aspartate aminotransferase-like (Major domain)"/>
    <property type="match status" value="1"/>
</dbReference>
<comment type="similarity">
    <text evidence="3 12">Belongs to the class-I pyridoxal-phosphate-dependent aminotransferase family.</text>
</comment>
<dbReference type="NCBIfam" id="TIGR01265">
    <property type="entry name" value="tyr_nico_aTase"/>
    <property type="match status" value="1"/>
</dbReference>
<dbReference type="GO" id="GO:0004838">
    <property type="term" value="F:L-tyrosine-2-oxoglutarate transaminase activity"/>
    <property type="evidence" value="ECO:0007669"/>
    <property type="project" value="UniProtKB-UniRule"/>
</dbReference>
<dbReference type="PANTHER" id="PTHR45744">
    <property type="entry name" value="TYROSINE AMINOTRANSFERASE"/>
    <property type="match status" value="1"/>
</dbReference>
<dbReference type="Pfam" id="PF00155">
    <property type="entry name" value="Aminotran_1_2"/>
    <property type="match status" value="1"/>
</dbReference>
<evidence type="ECO:0000256" key="6">
    <source>
        <dbReference type="ARBA" id="ARBA00015959"/>
    </source>
</evidence>
<dbReference type="InterPro" id="IPR015422">
    <property type="entry name" value="PyrdxlP-dep_Trfase_small"/>
</dbReference>
<comment type="catalytic activity">
    <reaction evidence="11 12">
        <text>L-tyrosine + 2-oxoglutarate = 3-(4-hydroxyphenyl)pyruvate + L-glutamate</text>
        <dbReference type="Rhea" id="RHEA:15093"/>
        <dbReference type="ChEBI" id="CHEBI:16810"/>
        <dbReference type="ChEBI" id="CHEBI:29985"/>
        <dbReference type="ChEBI" id="CHEBI:36242"/>
        <dbReference type="ChEBI" id="CHEBI:58315"/>
        <dbReference type="EC" id="2.6.1.5"/>
    </reaction>
</comment>
<dbReference type="Gene3D" id="3.90.1150.10">
    <property type="entry name" value="Aspartate Aminotransferase, domain 1"/>
    <property type="match status" value="1"/>
</dbReference>
<name>A0A9J6CKY6_POLVA</name>
<keyword evidence="8" id="KW-0808">Transferase</keyword>
<dbReference type="AlphaFoldDB" id="A0A9J6CKY6"/>
<proteinExistence type="inferred from homology"/>
<evidence type="ECO:0000256" key="7">
    <source>
        <dbReference type="ARBA" id="ARBA00022576"/>
    </source>
</evidence>
<comment type="subunit">
    <text evidence="4 12">Homodimer.</text>
</comment>
<dbReference type="SUPFAM" id="SSF53383">
    <property type="entry name" value="PLP-dependent transferases"/>
    <property type="match status" value="1"/>
</dbReference>
<feature type="domain" description="Aminotransferase class I/classII large" evidence="14">
    <location>
        <begin position="40"/>
        <end position="400"/>
    </location>
</feature>
<dbReference type="GO" id="GO:0006559">
    <property type="term" value="P:L-phenylalanine catabolic process"/>
    <property type="evidence" value="ECO:0007669"/>
    <property type="project" value="UniProtKB-UniRule"/>
</dbReference>
<evidence type="ECO:0000256" key="1">
    <source>
        <dbReference type="ARBA" id="ARBA00001933"/>
    </source>
</evidence>
<evidence type="ECO:0000313" key="16">
    <source>
        <dbReference type="Proteomes" id="UP001107558"/>
    </source>
</evidence>
<dbReference type="GO" id="GO:0006572">
    <property type="term" value="P:L-tyrosine catabolic process"/>
    <property type="evidence" value="ECO:0007669"/>
    <property type="project" value="UniProtKB-KW"/>
</dbReference>
<dbReference type="EMBL" id="JADBJN010000001">
    <property type="protein sequence ID" value="KAG5682905.1"/>
    <property type="molecule type" value="Genomic_DNA"/>
</dbReference>
<keyword evidence="7" id="KW-0032">Aminotransferase</keyword>
<protein>
    <recommendedName>
        <fullName evidence="6 12">Tyrosine aminotransferase</fullName>
        <shortName evidence="12">TAT</shortName>
        <ecNumber evidence="5 12">2.6.1.5</ecNumber>
    </recommendedName>
</protein>
<evidence type="ECO:0000256" key="12">
    <source>
        <dbReference type="PIRNR" id="PIRNR000517"/>
    </source>
</evidence>
<evidence type="ECO:0000256" key="13">
    <source>
        <dbReference type="PIRSR" id="PIRSR000517-1"/>
    </source>
</evidence>
<dbReference type="GO" id="GO:0030170">
    <property type="term" value="F:pyridoxal phosphate binding"/>
    <property type="evidence" value="ECO:0007669"/>
    <property type="project" value="InterPro"/>
</dbReference>
<comment type="cofactor">
    <cofactor evidence="1 12 13">
        <name>pyridoxal 5'-phosphate</name>
        <dbReference type="ChEBI" id="CHEBI:597326"/>
    </cofactor>
</comment>
<accession>A0A9J6CKY6</accession>
<evidence type="ECO:0000256" key="4">
    <source>
        <dbReference type="ARBA" id="ARBA00011738"/>
    </source>
</evidence>
<dbReference type="InterPro" id="IPR005957">
    <property type="entry name" value="Tyrosine_aminoTrfase"/>
</dbReference>
<evidence type="ECO:0000313" key="15">
    <source>
        <dbReference type="EMBL" id="KAG5682905.1"/>
    </source>
</evidence>
<dbReference type="InterPro" id="IPR004839">
    <property type="entry name" value="Aminotransferase_I/II_large"/>
</dbReference>
<dbReference type="CDD" id="cd00609">
    <property type="entry name" value="AAT_like"/>
    <property type="match status" value="1"/>
</dbReference>
<dbReference type="InterPro" id="IPR015421">
    <property type="entry name" value="PyrdxlP-dep_Trfase_major"/>
</dbReference>
<dbReference type="InterPro" id="IPR005958">
    <property type="entry name" value="TyrNic_aminoTrfase"/>
</dbReference>
<comment type="pathway">
    <text evidence="2 12">Amino-acid degradation; L-phenylalanine degradation; acetoacetate and fumarate from L-phenylalanine: step 2/6.</text>
</comment>
<organism evidence="15 16">
    <name type="scientific">Polypedilum vanderplanki</name>
    <name type="common">Sleeping chironomid midge</name>
    <dbReference type="NCBI Taxonomy" id="319348"/>
    <lineage>
        <taxon>Eukaryota</taxon>
        <taxon>Metazoa</taxon>
        <taxon>Ecdysozoa</taxon>
        <taxon>Arthropoda</taxon>
        <taxon>Hexapoda</taxon>
        <taxon>Insecta</taxon>
        <taxon>Pterygota</taxon>
        <taxon>Neoptera</taxon>
        <taxon>Endopterygota</taxon>
        <taxon>Diptera</taxon>
        <taxon>Nematocera</taxon>
        <taxon>Chironomoidea</taxon>
        <taxon>Chironomidae</taxon>
        <taxon>Chironominae</taxon>
        <taxon>Polypedilum</taxon>
        <taxon>Polypedilum</taxon>
    </lineage>
</organism>
<keyword evidence="16" id="KW-1185">Reference proteome</keyword>
<dbReference type="EC" id="2.6.1.5" evidence="5 12"/>
<evidence type="ECO:0000259" key="14">
    <source>
        <dbReference type="Pfam" id="PF00155"/>
    </source>
</evidence>
<dbReference type="InterPro" id="IPR015424">
    <property type="entry name" value="PyrdxlP-dep_Trfase"/>
</dbReference>
<dbReference type="PIRSF" id="PIRSF000517">
    <property type="entry name" value="Tyr_transaminase"/>
    <property type="match status" value="1"/>
</dbReference>
<evidence type="ECO:0000256" key="5">
    <source>
        <dbReference type="ARBA" id="ARBA00012749"/>
    </source>
</evidence>
<feature type="modified residue" description="N6-(pyridoxal phosphate)lysine" evidence="13">
    <location>
        <position position="246"/>
    </location>
</feature>
<keyword evidence="10 12" id="KW-0663">Pyridoxal phosphate</keyword>
<reference evidence="15" key="1">
    <citation type="submission" date="2021-03" db="EMBL/GenBank/DDBJ databases">
        <title>Chromosome level genome of the anhydrobiotic midge Polypedilum vanderplanki.</title>
        <authorList>
            <person name="Yoshida Y."/>
            <person name="Kikawada T."/>
            <person name="Gusev O."/>
        </authorList>
    </citation>
    <scope>NUCLEOTIDE SEQUENCE</scope>
    <source>
        <strain evidence="15">NIAS01</strain>
        <tissue evidence="15">Whole body or cell culture</tissue>
    </source>
</reference>
<dbReference type="NCBIfam" id="TIGR01264">
    <property type="entry name" value="tyr_amTase_E"/>
    <property type="match status" value="1"/>
</dbReference>
<evidence type="ECO:0000256" key="11">
    <source>
        <dbReference type="ARBA" id="ARBA00047798"/>
    </source>
</evidence>
<comment type="caution">
    <text evidence="15">The sequence shown here is derived from an EMBL/GenBank/DDBJ whole genome shotgun (WGS) entry which is preliminary data.</text>
</comment>
<dbReference type="Proteomes" id="UP001107558">
    <property type="component" value="Chromosome 1"/>
</dbReference>
<evidence type="ECO:0000256" key="2">
    <source>
        <dbReference type="ARBA" id="ARBA00005203"/>
    </source>
</evidence>
<evidence type="ECO:0000256" key="10">
    <source>
        <dbReference type="ARBA" id="ARBA00022898"/>
    </source>
</evidence>
<gene>
    <name evidence="15" type="ORF">PVAND_012223</name>
</gene>
<keyword evidence="9" id="KW-0828">Tyrosine catabolism</keyword>
<evidence type="ECO:0000256" key="9">
    <source>
        <dbReference type="ARBA" id="ARBA00022878"/>
    </source>
</evidence>
<comment type="function">
    <text evidence="12">Transaminase involved in tyrosine breakdown. Converts tyrosine to p-hydroxyphenylpyruvate.</text>
</comment>